<accession>A0A931N297</accession>
<keyword evidence="2" id="KW-0732">Signal</keyword>
<dbReference type="AlphaFoldDB" id="A0A931N297"/>
<feature type="compositionally biased region" description="Polar residues" evidence="1">
    <location>
        <begin position="37"/>
        <end position="48"/>
    </location>
</feature>
<reference evidence="3" key="1">
    <citation type="submission" date="2020-11" db="EMBL/GenBank/DDBJ databases">
        <title>Nocardia NEAU-351.nov., a novel actinomycete isolated from the cow dung.</title>
        <authorList>
            <person name="Zhang X."/>
        </authorList>
    </citation>
    <scope>NUCLEOTIDE SEQUENCE</scope>
    <source>
        <strain evidence="3">NEAU-351</strain>
    </source>
</reference>
<proteinExistence type="predicted"/>
<evidence type="ECO:0000313" key="3">
    <source>
        <dbReference type="EMBL" id="MBH0779270.1"/>
    </source>
</evidence>
<dbReference type="EMBL" id="JADMLG010000010">
    <property type="protein sequence ID" value="MBH0779270.1"/>
    <property type="molecule type" value="Genomic_DNA"/>
</dbReference>
<organism evidence="3 4">
    <name type="scientific">Nocardia bovistercoris</name>
    <dbReference type="NCBI Taxonomy" id="2785916"/>
    <lineage>
        <taxon>Bacteria</taxon>
        <taxon>Bacillati</taxon>
        <taxon>Actinomycetota</taxon>
        <taxon>Actinomycetes</taxon>
        <taxon>Mycobacteriales</taxon>
        <taxon>Nocardiaceae</taxon>
        <taxon>Nocardia</taxon>
    </lineage>
</organism>
<sequence>MRVRVGTKGLIAVLALAATACGSVVAGTPVAEPGGPAQSSSWPSSTRTPVARPSGSRTPSATSTQAAGGSPFEEHAVDNECVLDSSQISALAGVSLDGGRDTSTKRSDGTYGRSCTYYLTAGGILSFTATIKVMRPRQGRVTDEMIAQRKEPGARVVTDIGRAVLIEADSDFPQVWVFTDRFVATIVLVGSNLSAPPTDARWRAAARQIVAVLPS</sequence>
<gene>
    <name evidence="3" type="ORF">IT779_23660</name>
</gene>
<evidence type="ECO:0000256" key="1">
    <source>
        <dbReference type="SAM" id="MobiDB-lite"/>
    </source>
</evidence>
<feature type="chain" id="PRO_5038647785" description="DUF3558 domain-containing protein" evidence="2">
    <location>
        <begin position="27"/>
        <end position="215"/>
    </location>
</feature>
<dbReference type="RefSeq" id="WP_196151586.1">
    <property type="nucleotide sequence ID" value="NZ_JADMLG010000010.1"/>
</dbReference>
<evidence type="ECO:0000313" key="4">
    <source>
        <dbReference type="Proteomes" id="UP000655751"/>
    </source>
</evidence>
<name>A0A931N297_9NOCA</name>
<comment type="caution">
    <text evidence="3">The sequence shown here is derived from an EMBL/GenBank/DDBJ whole genome shotgun (WGS) entry which is preliminary data.</text>
</comment>
<keyword evidence="4" id="KW-1185">Reference proteome</keyword>
<feature type="signal peptide" evidence="2">
    <location>
        <begin position="1"/>
        <end position="26"/>
    </location>
</feature>
<evidence type="ECO:0008006" key="5">
    <source>
        <dbReference type="Google" id="ProtNLM"/>
    </source>
</evidence>
<feature type="region of interest" description="Disordered" evidence="1">
    <location>
        <begin position="32"/>
        <end position="71"/>
    </location>
</feature>
<protein>
    <recommendedName>
        <fullName evidence="5">DUF3558 domain-containing protein</fullName>
    </recommendedName>
</protein>
<evidence type="ECO:0000256" key="2">
    <source>
        <dbReference type="SAM" id="SignalP"/>
    </source>
</evidence>
<dbReference type="Proteomes" id="UP000655751">
    <property type="component" value="Unassembled WGS sequence"/>
</dbReference>
<dbReference type="PROSITE" id="PS51257">
    <property type="entry name" value="PROKAR_LIPOPROTEIN"/>
    <property type="match status" value="1"/>
</dbReference>
<feature type="compositionally biased region" description="Polar residues" evidence="1">
    <location>
        <begin position="55"/>
        <end position="67"/>
    </location>
</feature>